<evidence type="ECO:0000313" key="2">
    <source>
        <dbReference type="EMBL" id="TDE30484.1"/>
    </source>
</evidence>
<dbReference type="InterPro" id="IPR001036">
    <property type="entry name" value="Acrflvin-R"/>
</dbReference>
<dbReference type="RefSeq" id="WP_132070010.1">
    <property type="nucleotide sequence ID" value="NZ_SMLH01000002.1"/>
</dbReference>
<organism evidence="2 3">
    <name type="scientific">Flavobacterium ranwuense</name>
    <dbReference type="NCBI Taxonomy" id="2541725"/>
    <lineage>
        <taxon>Bacteria</taxon>
        <taxon>Pseudomonadati</taxon>
        <taxon>Bacteroidota</taxon>
        <taxon>Flavobacteriia</taxon>
        <taxon>Flavobacteriales</taxon>
        <taxon>Flavobacteriaceae</taxon>
        <taxon>Flavobacterium</taxon>
    </lineage>
</organism>
<dbReference type="InterPro" id="IPR027463">
    <property type="entry name" value="AcrB_DN_DC_subdom"/>
</dbReference>
<feature type="transmembrane region" description="Helical" evidence="1">
    <location>
        <begin position="382"/>
        <end position="403"/>
    </location>
</feature>
<keyword evidence="1" id="KW-0472">Membrane</keyword>
<dbReference type="Gene3D" id="1.20.1640.10">
    <property type="entry name" value="Multidrug efflux transporter AcrB transmembrane domain"/>
    <property type="match status" value="2"/>
</dbReference>
<keyword evidence="1" id="KW-0812">Transmembrane</keyword>
<feature type="transmembrane region" description="Helical" evidence="1">
    <location>
        <begin position="850"/>
        <end position="869"/>
    </location>
</feature>
<evidence type="ECO:0000256" key="1">
    <source>
        <dbReference type="SAM" id="Phobius"/>
    </source>
</evidence>
<feature type="transmembrane region" description="Helical" evidence="1">
    <location>
        <begin position="876"/>
        <end position="896"/>
    </location>
</feature>
<sequence>MNNFFVKHKNGLSAIIFLIILGGFFAYSKMQTSLFPEITFPKIKIIADAGQQPIDKMMITVTKPLENAIKKVQDLKTIRSTTSRGSCEISAFMDWKSDIDLSKTRIEEQINQIKSNLPPDTQISVEKMNPSILPVIGYAIEGKGLSAIELKKIANYTIKPFLSQIDGVSEIRIIGGKEKEYWLSLDFTKMTALGITPDAITQVLSQTNFIKSNGYLSDYRYLYLTITDAQVDKKEELENLVIRNNGKGIVTLKNIASVEIREAKEYIKVNANGKESILIAVLKQPNSNLITLSEAMHDKLESLKKILPKNIIITPFYEQASFVNDAVKSVTDSLLIGLLLAIIVAVLFLKSVKASATILIVIPVTLGLTLIVLYLTGQTFNIMTLGAIAAALGLIIDDAIVVVEQIHRTHEEHPDEPTVSLLQKAIQYLFPAMVGSSISTIVIFIPFVLMSGVAGSYFKVLTDTMIITLVCSFFVTWLLLPVVYLLLSKKENSPQSKNETEIHDVKKQTWVAYFIGKPIISISFCIVLVLSIFIILPNLETGFLPEMDEGSIILDYESPPGTSLEETDRMLKEVEKIIIKIPEVEAYSRRTGTQMGFFITEPNRGDYLIQLKKDRSKTSNAIIDEIRQKVEATQPALRIDFGQVIGDMLGDLMSSVSPIEVKIFGSNQAELQKIAKKVNVIVEKVKGTADVFDGIILAGPSINIVPNYSQLAQYGITPADLQFQLQTALEGNVIGNLLDNERIIPIRLIYKNSEKRSLEDIKKLQLFLPNGQSIPISSLVAISAQKGVAEIERENLQMISVVTGRLDNRDLGSVMKDIQTQVKSNIHLPSGYYIEYAGAYKEQQQSFKELLMILIASSLLVFGVILFLFRDFRVALVILIISVLGIAGSYILLFMTGTPLNVGSYTGIIMIVGIISENAIFTFLQFRETFKLTRNVNESIIYSISTRLRPKLMTALGAIIALFPLAIGIGTGSELHQPLAIAVIGGFIIAMPLLLIVLPTLLCLVFKNEKHFTHFN</sequence>
<dbReference type="Gene3D" id="3.30.70.1320">
    <property type="entry name" value="Multidrug efflux transporter AcrB pore domain like"/>
    <property type="match status" value="1"/>
</dbReference>
<dbReference type="Pfam" id="PF00873">
    <property type="entry name" value="ACR_tran"/>
    <property type="match status" value="1"/>
</dbReference>
<feature type="transmembrane region" description="Helical" evidence="1">
    <location>
        <begin position="952"/>
        <end position="973"/>
    </location>
</feature>
<name>A0ABY2DTB0_9FLAO</name>
<dbReference type="SUPFAM" id="SSF82693">
    <property type="entry name" value="Multidrug efflux transporter AcrB pore domain, PN1, PN2, PC1 and PC2 subdomains"/>
    <property type="match status" value="3"/>
</dbReference>
<feature type="transmembrane region" description="Helical" evidence="1">
    <location>
        <begin position="979"/>
        <end position="1006"/>
    </location>
</feature>
<feature type="transmembrane region" description="Helical" evidence="1">
    <location>
        <begin position="333"/>
        <end position="349"/>
    </location>
</feature>
<feature type="transmembrane region" description="Helical" evidence="1">
    <location>
        <begin position="465"/>
        <end position="487"/>
    </location>
</feature>
<protein>
    <submittedName>
        <fullName evidence="2">Efflux RND transporter permease subunit</fullName>
    </submittedName>
</protein>
<dbReference type="Gene3D" id="3.30.70.1440">
    <property type="entry name" value="Multidrug efflux transporter AcrB pore domain"/>
    <property type="match status" value="1"/>
</dbReference>
<dbReference type="PANTHER" id="PTHR32063:SF0">
    <property type="entry name" value="SWARMING MOTILITY PROTEIN SWRC"/>
    <property type="match status" value="1"/>
</dbReference>
<comment type="caution">
    <text evidence="2">The sequence shown here is derived from an EMBL/GenBank/DDBJ whole genome shotgun (WGS) entry which is preliminary data.</text>
</comment>
<gene>
    <name evidence="2" type="ORF">E0I61_05680</name>
</gene>
<feature type="transmembrane region" description="Helical" evidence="1">
    <location>
        <begin position="510"/>
        <end position="536"/>
    </location>
</feature>
<reference evidence="2 3" key="1">
    <citation type="submission" date="2019-03" db="EMBL/GenBank/DDBJ databases">
        <title>Novel species of Flavobacterium.</title>
        <authorList>
            <person name="Liu Q."/>
            <person name="Xin Y.-H."/>
        </authorList>
    </citation>
    <scope>NUCLEOTIDE SEQUENCE [LARGE SCALE GENOMIC DNA]</scope>
    <source>
        <strain evidence="2 3">LB2P22</strain>
    </source>
</reference>
<feature type="transmembrane region" description="Helical" evidence="1">
    <location>
        <begin position="428"/>
        <end position="453"/>
    </location>
</feature>
<dbReference type="SUPFAM" id="SSF82714">
    <property type="entry name" value="Multidrug efflux transporter AcrB TolC docking domain, DN and DC subdomains"/>
    <property type="match status" value="2"/>
</dbReference>
<dbReference type="SUPFAM" id="SSF82866">
    <property type="entry name" value="Multidrug efflux transporter AcrB transmembrane domain"/>
    <property type="match status" value="2"/>
</dbReference>
<feature type="transmembrane region" description="Helical" evidence="1">
    <location>
        <begin position="356"/>
        <end position="376"/>
    </location>
</feature>
<dbReference type="Gene3D" id="3.30.70.1430">
    <property type="entry name" value="Multidrug efflux transporter AcrB pore domain"/>
    <property type="match status" value="2"/>
</dbReference>
<dbReference type="Gene3D" id="3.30.2090.10">
    <property type="entry name" value="Multidrug efflux transporter AcrB TolC docking domain, DN and DC subdomains"/>
    <property type="match status" value="2"/>
</dbReference>
<dbReference type="EMBL" id="SMLH01000002">
    <property type="protein sequence ID" value="TDE30484.1"/>
    <property type="molecule type" value="Genomic_DNA"/>
</dbReference>
<feature type="transmembrane region" description="Helical" evidence="1">
    <location>
        <begin position="902"/>
        <end position="924"/>
    </location>
</feature>
<dbReference type="PRINTS" id="PR00702">
    <property type="entry name" value="ACRIFLAVINRP"/>
</dbReference>
<accession>A0ABY2DTB0</accession>
<keyword evidence="1" id="KW-1133">Transmembrane helix</keyword>
<keyword evidence="3" id="KW-1185">Reference proteome</keyword>
<dbReference type="Proteomes" id="UP000294685">
    <property type="component" value="Unassembled WGS sequence"/>
</dbReference>
<proteinExistence type="predicted"/>
<evidence type="ECO:0000313" key="3">
    <source>
        <dbReference type="Proteomes" id="UP000294685"/>
    </source>
</evidence>
<dbReference type="PANTHER" id="PTHR32063">
    <property type="match status" value="1"/>
</dbReference>